<name>A0A511J7J2_9CELL</name>
<reference evidence="1 2" key="1">
    <citation type="submission" date="2019-07" db="EMBL/GenBank/DDBJ databases">
        <title>Whole genome shotgun sequence of Cellulomonas composti NBRC 100758.</title>
        <authorList>
            <person name="Hosoyama A."/>
            <person name="Uohara A."/>
            <person name="Ohji S."/>
            <person name="Ichikawa N."/>
        </authorList>
    </citation>
    <scope>NUCLEOTIDE SEQUENCE [LARGE SCALE GENOMIC DNA]</scope>
    <source>
        <strain evidence="1 2">NBRC 100758</strain>
    </source>
</reference>
<proteinExistence type="predicted"/>
<sequence length="59" mass="6304">MPDWIGLSHRFTRADAERVNDQVAAPVPEATNSSRKSVVRGARAQAYVLSGFGFPDGSG</sequence>
<dbReference type="EMBL" id="BJWG01000001">
    <property type="protein sequence ID" value="GEL93679.1"/>
    <property type="molecule type" value="Genomic_DNA"/>
</dbReference>
<protein>
    <submittedName>
        <fullName evidence="1">Uncharacterized protein</fullName>
    </submittedName>
</protein>
<organism evidence="1 2">
    <name type="scientific">Cellulomonas composti</name>
    <dbReference type="NCBI Taxonomy" id="266130"/>
    <lineage>
        <taxon>Bacteria</taxon>
        <taxon>Bacillati</taxon>
        <taxon>Actinomycetota</taxon>
        <taxon>Actinomycetes</taxon>
        <taxon>Micrococcales</taxon>
        <taxon>Cellulomonadaceae</taxon>
        <taxon>Cellulomonas</taxon>
    </lineage>
</organism>
<keyword evidence="2" id="KW-1185">Reference proteome</keyword>
<evidence type="ECO:0000313" key="2">
    <source>
        <dbReference type="Proteomes" id="UP000321720"/>
    </source>
</evidence>
<gene>
    <name evidence="1" type="ORF">CCO02nite_03370</name>
</gene>
<dbReference type="AlphaFoldDB" id="A0A511J7J2"/>
<comment type="caution">
    <text evidence="1">The sequence shown here is derived from an EMBL/GenBank/DDBJ whole genome shotgun (WGS) entry which is preliminary data.</text>
</comment>
<dbReference type="Proteomes" id="UP000321720">
    <property type="component" value="Unassembled WGS sequence"/>
</dbReference>
<accession>A0A511J7J2</accession>
<evidence type="ECO:0000313" key="1">
    <source>
        <dbReference type="EMBL" id="GEL93679.1"/>
    </source>
</evidence>